<evidence type="ECO:0000313" key="8">
    <source>
        <dbReference type="EMBL" id="RDB03568.1"/>
    </source>
</evidence>
<evidence type="ECO:0000256" key="4">
    <source>
        <dbReference type="ARBA" id="ARBA00022759"/>
    </source>
</evidence>
<evidence type="ECO:0000256" key="2">
    <source>
        <dbReference type="ARBA" id="ARBA00022649"/>
    </source>
</evidence>
<keyword evidence="7" id="KW-0346">Stress response</keyword>
<dbReference type="Proteomes" id="UP000253141">
    <property type="component" value="Unassembled WGS sequence"/>
</dbReference>
<dbReference type="EMBL" id="QPIW01000025">
    <property type="protein sequence ID" value="RDB03568.1"/>
    <property type="molecule type" value="Genomic_DNA"/>
</dbReference>
<dbReference type="AlphaFoldDB" id="A0A369I1X7"/>
<proteinExistence type="inferred from homology"/>
<dbReference type="PANTHER" id="PTHR34873:SF3">
    <property type="entry name" value="ADDICTION MODULE TOXIN, HICA FAMILY"/>
    <property type="match status" value="1"/>
</dbReference>
<evidence type="ECO:0000313" key="9">
    <source>
        <dbReference type="Proteomes" id="UP000253141"/>
    </source>
</evidence>
<comment type="similarity">
    <text evidence="1">Belongs to the HicA mRNA interferase family.</text>
</comment>
<dbReference type="PANTHER" id="PTHR34873">
    <property type="entry name" value="SSR1766 PROTEIN"/>
    <property type="match status" value="1"/>
</dbReference>
<reference evidence="8 9" key="1">
    <citation type="submission" date="2018-07" db="EMBL/GenBank/DDBJ databases">
        <title>Genome analysis of Runella aurantiaca.</title>
        <authorList>
            <person name="Yang X."/>
        </authorList>
    </citation>
    <scope>NUCLEOTIDE SEQUENCE [LARGE SCALE GENOMIC DNA]</scope>
    <source>
        <strain evidence="8 9">YX9</strain>
    </source>
</reference>
<evidence type="ECO:0000256" key="7">
    <source>
        <dbReference type="ARBA" id="ARBA00023016"/>
    </source>
</evidence>
<dbReference type="InterPro" id="IPR038570">
    <property type="entry name" value="HicA_sf"/>
</dbReference>
<organism evidence="8 9">
    <name type="scientific">Runella aurantiaca</name>
    <dbReference type="NCBI Taxonomy" id="2282308"/>
    <lineage>
        <taxon>Bacteria</taxon>
        <taxon>Pseudomonadati</taxon>
        <taxon>Bacteroidota</taxon>
        <taxon>Cytophagia</taxon>
        <taxon>Cytophagales</taxon>
        <taxon>Spirosomataceae</taxon>
        <taxon>Runella</taxon>
    </lineage>
</organism>
<evidence type="ECO:0000256" key="6">
    <source>
        <dbReference type="ARBA" id="ARBA00022884"/>
    </source>
</evidence>
<dbReference type="GO" id="GO:0004519">
    <property type="term" value="F:endonuclease activity"/>
    <property type="evidence" value="ECO:0007669"/>
    <property type="project" value="UniProtKB-KW"/>
</dbReference>
<evidence type="ECO:0000256" key="3">
    <source>
        <dbReference type="ARBA" id="ARBA00022722"/>
    </source>
</evidence>
<comment type="caution">
    <text evidence="8">The sequence shown here is derived from an EMBL/GenBank/DDBJ whole genome shotgun (WGS) entry which is preliminary data.</text>
</comment>
<dbReference type="Gene3D" id="3.30.920.30">
    <property type="entry name" value="Hypothetical protein"/>
    <property type="match status" value="1"/>
</dbReference>
<dbReference type="SUPFAM" id="SSF54786">
    <property type="entry name" value="YcfA/nrd intein domain"/>
    <property type="match status" value="1"/>
</dbReference>
<keyword evidence="6" id="KW-0694">RNA-binding</keyword>
<dbReference type="InterPro" id="IPR012933">
    <property type="entry name" value="HicA_mRNA_interferase"/>
</dbReference>
<accession>A0A369I1X7</accession>
<protein>
    <submittedName>
        <fullName evidence="8">Type II toxin-antitoxin system HicA family toxin</fullName>
    </submittedName>
</protein>
<dbReference type="OrthoDB" id="9798547at2"/>
<keyword evidence="4" id="KW-0255">Endonuclease</keyword>
<keyword evidence="2" id="KW-1277">Toxin-antitoxin system</keyword>
<keyword evidence="9" id="KW-1185">Reference proteome</keyword>
<evidence type="ECO:0000256" key="5">
    <source>
        <dbReference type="ARBA" id="ARBA00022801"/>
    </source>
</evidence>
<dbReference type="Pfam" id="PF07927">
    <property type="entry name" value="HicA_toxin"/>
    <property type="match status" value="1"/>
</dbReference>
<dbReference type="GO" id="GO:0016787">
    <property type="term" value="F:hydrolase activity"/>
    <property type="evidence" value="ECO:0007669"/>
    <property type="project" value="UniProtKB-KW"/>
</dbReference>
<gene>
    <name evidence="8" type="ORF">DVG78_22950</name>
</gene>
<keyword evidence="5" id="KW-0378">Hydrolase</keyword>
<sequence length="60" mass="6864">MNAKQVIRLLEENGWIEVRQKGSHRIFKHPTITDNIPVADHGNKDIPIGTLKAILKKSRH</sequence>
<dbReference type="GO" id="GO:0003729">
    <property type="term" value="F:mRNA binding"/>
    <property type="evidence" value="ECO:0007669"/>
    <property type="project" value="InterPro"/>
</dbReference>
<evidence type="ECO:0000256" key="1">
    <source>
        <dbReference type="ARBA" id="ARBA00006620"/>
    </source>
</evidence>
<dbReference type="RefSeq" id="WP_114463367.1">
    <property type="nucleotide sequence ID" value="NZ_QPIW01000025.1"/>
</dbReference>
<keyword evidence="3" id="KW-0540">Nuclease</keyword>
<name>A0A369I1X7_9BACT</name>